<reference evidence="8" key="1">
    <citation type="submission" date="2021-01" db="EMBL/GenBank/DDBJ databases">
        <authorList>
            <person name="Li R."/>
            <person name="Bekaert M."/>
        </authorList>
    </citation>
    <scope>NUCLEOTIDE SEQUENCE</scope>
    <source>
        <strain evidence="8">Farmed</strain>
    </source>
</reference>
<name>A0A812E206_ACAPH</name>
<evidence type="ECO:0000256" key="2">
    <source>
        <dbReference type="ARBA" id="ARBA00005713"/>
    </source>
</evidence>
<dbReference type="OrthoDB" id="10031051at2759"/>
<dbReference type="GO" id="GO:0003677">
    <property type="term" value="F:DNA binding"/>
    <property type="evidence" value="ECO:0007669"/>
    <property type="project" value="UniProtKB-KW"/>
</dbReference>
<dbReference type="InterPro" id="IPR039142">
    <property type="entry name" value="NRF1/Ewg"/>
</dbReference>
<dbReference type="Proteomes" id="UP000597762">
    <property type="component" value="Unassembled WGS sequence"/>
</dbReference>
<dbReference type="AlphaFoldDB" id="A0A812E206"/>
<dbReference type="Pfam" id="PF10491">
    <property type="entry name" value="Nrf1_DNA-bind"/>
    <property type="match status" value="1"/>
</dbReference>
<dbReference type="GO" id="GO:0006357">
    <property type="term" value="P:regulation of transcription by RNA polymerase II"/>
    <property type="evidence" value="ECO:0007669"/>
    <property type="project" value="InterPro"/>
</dbReference>
<accession>A0A812E206</accession>
<comment type="caution">
    <text evidence="8">The sequence shown here is derived from an EMBL/GenBank/DDBJ whole genome shotgun (WGS) entry which is preliminary data.</text>
</comment>
<evidence type="ECO:0000256" key="4">
    <source>
        <dbReference type="ARBA" id="ARBA00023125"/>
    </source>
</evidence>
<evidence type="ECO:0000256" key="6">
    <source>
        <dbReference type="ARBA" id="ARBA00023242"/>
    </source>
</evidence>
<dbReference type="GO" id="GO:0005634">
    <property type="term" value="C:nucleus"/>
    <property type="evidence" value="ECO:0007669"/>
    <property type="project" value="UniProtKB-SubCell"/>
</dbReference>
<keyword evidence="5" id="KW-0804">Transcription</keyword>
<gene>
    <name evidence="8" type="ORF">SPHA_66386</name>
</gene>
<evidence type="ECO:0000256" key="3">
    <source>
        <dbReference type="ARBA" id="ARBA00023015"/>
    </source>
</evidence>
<sequence length="509" mass="55913">MLSDDISESSSQESAHFDEADLLTSPVNDDVTAQLAAAGPVGVAAAAAIATSRKRRRMHSFETNPSIRRRQQTRLLRKLRAIIEEYSTRVGQQAVVLCCTPGKPNQNYQSFKVFGSQPLETVVRNSKGIIMQDLESALAQQAPPSQQEDPNLHKLPRLVIDGIPTPVDKMTQAQLRAFIPEMLKYSTGRSKPGWGKAEYRPVWWPDDVPWANVRSDARSEEEKRKVSWTHALRQIVKNCYKHHGREDMLPEFTEENQASPPHQYAGTMVQTINNPDGTVSIIQIDTGTSGNSAVVTLADGTQATVVHAVPENHQQEATQAVQTLADAATHMETTGTGQPAPVRVEMNANSDAHTVATLAEATVNQDGQIILTGDPTTLGGKCLVDLTDGKWIVQSVDWADNSVPEIMRADKSVIKSEAIKKTNFVYITFRNNEEFQTAGLVSFPVSMFHNIATFKTTDINNQGNYRVASVNQHHHNGELSHQTLNDNHLSIGHADSSGVTMEVMAVDQS</sequence>
<evidence type="ECO:0000256" key="1">
    <source>
        <dbReference type="ARBA" id="ARBA00004123"/>
    </source>
</evidence>
<protein>
    <submittedName>
        <fullName evidence="8">NRF1</fullName>
    </submittedName>
</protein>
<evidence type="ECO:0000313" key="8">
    <source>
        <dbReference type="EMBL" id="CAE1315501.1"/>
    </source>
</evidence>
<keyword evidence="4" id="KW-0238">DNA-binding</keyword>
<comment type="subcellular location">
    <subcellularLocation>
        <location evidence="1">Nucleus</location>
    </subcellularLocation>
</comment>
<dbReference type="GO" id="GO:0003700">
    <property type="term" value="F:DNA-binding transcription factor activity"/>
    <property type="evidence" value="ECO:0007669"/>
    <property type="project" value="InterPro"/>
</dbReference>
<keyword evidence="3" id="KW-0805">Transcription regulation</keyword>
<evidence type="ECO:0000256" key="5">
    <source>
        <dbReference type="ARBA" id="ARBA00023163"/>
    </source>
</evidence>
<evidence type="ECO:0000259" key="7">
    <source>
        <dbReference type="Pfam" id="PF10491"/>
    </source>
</evidence>
<dbReference type="PANTHER" id="PTHR20338">
    <property type="entry name" value="NUCLEAR RESPIRATORY FACTOR 1"/>
    <property type="match status" value="1"/>
</dbReference>
<proteinExistence type="inferred from homology"/>
<evidence type="ECO:0000313" key="9">
    <source>
        <dbReference type="Proteomes" id="UP000597762"/>
    </source>
</evidence>
<comment type="similarity">
    <text evidence="2">Belongs to the NRF1/Ewg family.</text>
</comment>
<dbReference type="EMBL" id="CAHIKZ030004787">
    <property type="protein sequence ID" value="CAE1315501.1"/>
    <property type="molecule type" value="Genomic_DNA"/>
</dbReference>
<keyword evidence="9" id="KW-1185">Reference proteome</keyword>
<dbReference type="InterPro" id="IPR019525">
    <property type="entry name" value="Nrf1_NLS/DNA-bd_dimer"/>
</dbReference>
<organism evidence="8 9">
    <name type="scientific">Acanthosepion pharaonis</name>
    <name type="common">Pharaoh cuttlefish</name>
    <name type="synonym">Sepia pharaonis</name>
    <dbReference type="NCBI Taxonomy" id="158019"/>
    <lineage>
        <taxon>Eukaryota</taxon>
        <taxon>Metazoa</taxon>
        <taxon>Spiralia</taxon>
        <taxon>Lophotrochozoa</taxon>
        <taxon>Mollusca</taxon>
        <taxon>Cephalopoda</taxon>
        <taxon>Coleoidea</taxon>
        <taxon>Decapodiformes</taxon>
        <taxon>Sepiida</taxon>
        <taxon>Sepiina</taxon>
        <taxon>Sepiidae</taxon>
        <taxon>Acanthosepion</taxon>
    </lineage>
</organism>
<feature type="domain" description="Nuclear respiratory factor 1 NLS/DNA-binding dimerisation" evidence="7">
    <location>
        <begin position="39"/>
        <end position="252"/>
    </location>
</feature>
<keyword evidence="6" id="KW-0539">Nucleus</keyword>